<dbReference type="KEGG" id="ela:UCREL1_4527"/>
<dbReference type="Pfam" id="PF23232">
    <property type="entry name" value="AAA_lid_13"/>
    <property type="match status" value="1"/>
</dbReference>
<dbReference type="OrthoDB" id="10042665at2759"/>
<dbReference type="Proteomes" id="UP000012174">
    <property type="component" value="Unassembled WGS sequence"/>
</dbReference>
<sequence>MDDTMEAAMDVITSTLEALNTGEPNSKEVCSTHGNEDTGSSTKPPKSNDEVNTNETSKKEEISEKTPGPANTSADGKDKTPEAQNMKCEIKHLDRRYNDNNERHLVEPKEQVDTVAQKDWWQLFAFCVVHSYDTQGKLKEDCTRLHVNPQPLRQLLYDVIGDYASDPIDIEDVKIETPYHSLFHYRQQLRVEGFKRFEADEDSLAQVKLLLSWTDEKFEQETAAYEKCVTRGMKSITWDKLWTLFPPGTTVYRENHNQHEAYKVLQYWYDTSDSGDKFPHFLVRVQFIDFDGDELGIRKTRIKIPKYTGSQDLADQEMMPLSLLDDADEMREALVKRGRKFESYIGQWFVNYEGTALKYDPTSQQTLRFFASGRVMIDCKTVHRYGALYDSFSVSHMPKGDNKNYRVPKKVSKSKGASEAARAIDKLSDDDVIYTNSVVRGYSFTNKKFLDFFVDDLSPIEWNTRCFEDLVIDPDVKKMVQALVSTHMNERSSIDDIVKGKGKGLVCVLHGPPGVGKTLTAECVAEYARRPLYMVSSGDLGDNCEDMDKQLTRIMDLTSAWNAVLLIDEADVFLELRELRDVHRNAMVSVCLRNLEYYSGILFLTTNRVATFDEAFKSRIHIPIRYTDLTTESRKQIWRAFYAKIKAASADNEGGRGIDINEAGLEALAQHDMNGRQIKNIVKTAESLAIYDDVRLDLQQLQQVTKLQAVFDKDVNRLAPVDYTAPGEPRKDADAWNMFL</sequence>
<name>M7SW11_EUTLA</name>
<dbReference type="GO" id="GO:0016887">
    <property type="term" value="F:ATP hydrolysis activity"/>
    <property type="evidence" value="ECO:0007669"/>
    <property type="project" value="InterPro"/>
</dbReference>
<dbReference type="InterPro" id="IPR003959">
    <property type="entry name" value="ATPase_AAA_core"/>
</dbReference>
<feature type="region of interest" description="Disordered" evidence="1">
    <location>
        <begin position="16"/>
        <end position="84"/>
    </location>
</feature>
<dbReference type="CDD" id="cd19481">
    <property type="entry name" value="RecA-like_protease"/>
    <property type="match status" value="1"/>
</dbReference>
<dbReference type="PANTHER" id="PTHR46411">
    <property type="entry name" value="FAMILY ATPASE, PUTATIVE-RELATED"/>
    <property type="match status" value="1"/>
</dbReference>
<dbReference type="InterPro" id="IPR056599">
    <property type="entry name" value="AAA_lid_fung"/>
</dbReference>
<dbReference type="SMART" id="SM00382">
    <property type="entry name" value="AAA"/>
    <property type="match status" value="1"/>
</dbReference>
<keyword evidence="3" id="KW-0378">Hydrolase</keyword>
<protein>
    <submittedName>
        <fullName evidence="3">Putative p-loop containing nucleoside triphosphate hydrolase protein</fullName>
    </submittedName>
</protein>
<dbReference type="Gene3D" id="3.40.50.300">
    <property type="entry name" value="P-loop containing nucleotide triphosphate hydrolases"/>
    <property type="match status" value="1"/>
</dbReference>
<accession>M7SW11</accession>
<reference evidence="4" key="1">
    <citation type="journal article" date="2013" name="Genome Announc.">
        <title>Draft genome sequence of the grapevine dieback fungus Eutypa lata UCR-EL1.</title>
        <authorList>
            <person name="Blanco-Ulate B."/>
            <person name="Rolshausen P.E."/>
            <person name="Cantu D."/>
        </authorList>
    </citation>
    <scope>NUCLEOTIDE SEQUENCE [LARGE SCALE GENOMIC DNA]</scope>
    <source>
        <strain evidence="4">UCR-EL1</strain>
    </source>
</reference>
<dbReference type="InterPro" id="IPR054289">
    <property type="entry name" value="DUF7025"/>
</dbReference>
<evidence type="ECO:0000313" key="4">
    <source>
        <dbReference type="Proteomes" id="UP000012174"/>
    </source>
</evidence>
<dbReference type="Pfam" id="PF22942">
    <property type="entry name" value="DUF7025"/>
    <property type="match status" value="1"/>
</dbReference>
<dbReference type="GO" id="GO:0005524">
    <property type="term" value="F:ATP binding"/>
    <property type="evidence" value="ECO:0007669"/>
    <property type="project" value="InterPro"/>
</dbReference>
<evidence type="ECO:0000313" key="3">
    <source>
        <dbReference type="EMBL" id="EMR68462.1"/>
    </source>
</evidence>
<feature type="domain" description="AAA+ ATPase" evidence="2">
    <location>
        <begin position="503"/>
        <end position="628"/>
    </location>
</feature>
<dbReference type="OMA" id="LHRNAMV"/>
<gene>
    <name evidence="3" type="ORF">UCREL1_4527</name>
</gene>
<feature type="compositionally biased region" description="Polar residues" evidence="1">
    <location>
        <begin position="16"/>
        <end position="54"/>
    </location>
</feature>
<dbReference type="InterPro" id="IPR003593">
    <property type="entry name" value="AAA+_ATPase"/>
</dbReference>
<dbReference type="PANTHER" id="PTHR46411:SF2">
    <property type="entry name" value="AAA+ ATPASE DOMAIN-CONTAINING PROTEIN"/>
    <property type="match status" value="1"/>
</dbReference>
<keyword evidence="4" id="KW-1185">Reference proteome</keyword>
<dbReference type="Pfam" id="PF00004">
    <property type="entry name" value="AAA"/>
    <property type="match status" value="1"/>
</dbReference>
<proteinExistence type="predicted"/>
<dbReference type="SUPFAM" id="SSF52540">
    <property type="entry name" value="P-loop containing nucleoside triphosphate hydrolases"/>
    <property type="match status" value="1"/>
</dbReference>
<organism evidence="3 4">
    <name type="scientific">Eutypa lata (strain UCR-EL1)</name>
    <name type="common">Grapevine dieback disease fungus</name>
    <name type="synonym">Eutypa armeniacae</name>
    <dbReference type="NCBI Taxonomy" id="1287681"/>
    <lineage>
        <taxon>Eukaryota</taxon>
        <taxon>Fungi</taxon>
        <taxon>Dikarya</taxon>
        <taxon>Ascomycota</taxon>
        <taxon>Pezizomycotina</taxon>
        <taxon>Sordariomycetes</taxon>
        <taxon>Xylariomycetidae</taxon>
        <taxon>Xylariales</taxon>
        <taxon>Diatrypaceae</taxon>
        <taxon>Eutypa</taxon>
    </lineage>
</organism>
<dbReference type="eggNOG" id="KOG0742">
    <property type="taxonomic scope" value="Eukaryota"/>
</dbReference>
<dbReference type="AlphaFoldDB" id="M7SW11"/>
<dbReference type="EMBL" id="KB706238">
    <property type="protein sequence ID" value="EMR68462.1"/>
    <property type="molecule type" value="Genomic_DNA"/>
</dbReference>
<evidence type="ECO:0000256" key="1">
    <source>
        <dbReference type="SAM" id="MobiDB-lite"/>
    </source>
</evidence>
<evidence type="ECO:0000259" key="2">
    <source>
        <dbReference type="SMART" id="SM00382"/>
    </source>
</evidence>
<dbReference type="InterPro" id="IPR027417">
    <property type="entry name" value="P-loop_NTPase"/>
</dbReference>
<dbReference type="HOGENOM" id="CLU_004471_6_3_1"/>